<name>A0A5C8NPS8_9BURK</name>
<keyword evidence="1" id="KW-0482">Metalloprotease</keyword>
<proteinExistence type="inferred from homology"/>
<dbReference type="InterPro" id="IPR015995">
    <property type="entry name" value="MlrC_N"/>
</dbReference>
<dbReference type="GO" id="GO:0008237">
    <property type="term" value="F:metallopeptidase activity"/>
    <property type="evidence" value="ECO:0007669"/>
    <property type="project" value="UniProtKB-KW"/>
</dbReference>
<feature type="domain" description="Microcystin LR degradation protein MlrC N-terminal" evidence="3">
    <location>
        <begin position="3"/>
        <end position="294"/>
    </location>
</feature>
<dbReference type="Proteomes" id="UP000321548">
    <property type="component" value="Unassembled WGS sequence"/>
</dbReference>
<dbReference type="InterPro" id="IPR010799">
    <property type="entry name" value="MlrC_C"/>
</dbReference>
<gene>
    <name evidence="4" type="ORF">FHP08_17925</name>
</gene>
<keyword evidence="5" id="KW-1185">Reference proteome</keyword>
<comment type="cofactor">
    <cofactor evidence="1">
        <name>Zn(2+)</name>
        <dbReference type="ChEBI" id="CHEBI:29105"/>
    </cofactor>
    <text evidence="1">Binds 1 zinc ion per subunit.</text>
</comment>
<dbReference type="Pfam" id="PF07364">
    <property type="entry name" value="DUF1485"/>
    <property type="match status" value="1"/>
</dbReference>
<dbReference type="InterPro" id="IPR009197">
    <property type="entry name" value="MlrC"/>
</dbReference>
<dbReference type="Pfam" id="PF07171">
    <property type="entry name" value="MlrC_C"/>
    <property type="match status" value="1"/>
</dbReference>
<evidence type="ECO:0000259" key="3">
    <source>
        <dbReference type="Pfam" id="PF07364"/>
    </source>
</evidence>
<dbReference type="EMBL" id="VDUY01000010">
    <property type="protein sequence ID" value="TXL62443.1"/>
    <property type="molecule type" value="Genomic_DNA"/>
</dbReference>
<keyword evidence="1" id="KW-0479">Metal-binding</keyword>
<comment type="function">
    <text evidence="1">Involved in peptidolytic degradation of cyclic heptapeptide hepatotoxin microcystin (MC).</text>
</comment>
<reference evidence="4 5" key="1">
    <citation type="submission" date="2019-06" db="EMBL/GenBank/DDBJ databases">
        <title>Quisquiliibacterium sp. nov., isolated from a maize field.</title>
        <authorList>
            <person name="Lin S.-Y."/>
            <person name="Tsai C.-F."/>
            <person name="Young C.-C."/>
        </authorList>
    </citation>
    <scope>NUCLEOTIDE SEQUENCE [LARGE SCALE GENOMIC DNA]</scope>
    <source>
        <strain evidence="4 5">CC-CFT501</strain>
    </source>
</reference>
<keyword evidence="1" id="KW-0645">Protease</keyword>
<dbReference type="PIRSF" id="PIRSF012702">
    <property type="entry name" value="UCP012702"/>
    <property type="match status" value="1"/>
</dbReference>
<evidence type="ECO:0000256" key="1">
    <source>
        <dbReference type="PIRNR" id="PIRNR012702"/>
    </source>
</evidence>
<dbReference type="GO" id="GO:0006508">
    <property type="term" value="P:proteolysis"/>
    <property type="evidence" value="ECO:0007669"/>
    <property type="project" value="UniProtKB-KW"/>
</dbReference>
<protein>
    <recommendedName>
        <fullName evidence="1">Microcystinase C</fullName>
        <shortName evidence="1">MlrC</shortName>
    </recommendedName>
</protein>
<accession>A0A5C8NPS8</accession>
<evidence type="ECO:0000313" key="5">
    <source>
        <dbReference type="Proteomes" id="UP000321548"/>
    </source>
</evidence>
<evidence type="ECO:0000313" key="4">
    <source>
        <dbReference type="EMBL" id="TXL62443.1"/>
    </source>
</evidence>
<evidence type="ECO:0000259" key="2">
    <source>
        <dbReference type="Pfam" id="PF07171"/>
    </source>
</evidence>
<dbReference type="GO" id="GO:0046872">
    <property type="term" value="F:metal ion binding"/>
    <property type="evidence" value="ECO:0007669"/>
    <property type="project" value="UniProtKB-KW"/>
</dbReference>
<comment type="similarity">
    <text evidence="1">Belongs to the peptidase M81 family.</text>
</comment>
<organism evidence="4 5">
    <name type="scientific">Zeimonas arvi</name>
    <dbReference type="NCBI Taxonomy" id="2498847"/>
    <lineage>
        <taxon>Bacteria</taxon>
        <taxon>Pseudomonadati</taxon>
        <taxon>Pseudomonadota</taxon>
        <taxon>Betaproteobacteria</taxon>
        <taxon>Burkholderiales</taxon>
        <taxon>Burkholderiaceae</taxon>
        <taxon>Zeimonas</taxon>
    </lineage>
</organism>
<comment type="caution">
    <text evidence="4">The sequence shown here is derived from an EMBL/GenBank/DDBJ whole genome shotgun (WGS) entry which is preliminary data.</text>
</comment>
<sequence length="502" mass="53134">MARIAVGGMQHETNTFAPSRADYAAFEDGGGWPGVQVGDTLFDAVAGANIPVQGAIESLRAAGHALVPLAWAAASPSAHVTVDAFERIVGALTDRLRAALPVDGVYLDLHGAMVTEHHDDGEGEILRRVREIVGPDVPVVASLDLHANVTRGMVAHSDALSIYRTYPHVDMAATGARAAGLLMRMLGTGRRFAKAHRTLDYLTGIPSQSTFIEPANGLYALLERIEQRNGVALSFAPGFPMADFPECGMSVVGYGLDEAATRAAVDEMAGAVADAEKDFALTLLAPDEAVERAMARGEPGAPVVLADTQDNPGAGGNGDTTALLAALIRHRARDAVLGMLIDPPSARRAHEAGQGATLDFALGEISGVPGHVPLAGRFTVERIGDGRFTCTGPMFKGFRMQLGPMALLRSEAAPGVRVVLASSKCQAGDQEMFRHLGVEPIRQRIVALKSSVHFRADFQPIAREVLVVRSPGPALADPADFRWTRLRPGIRMRPLGPAFRPA</sequence>
<dbReference type="OrthoDB" id="5288421at2"/>
<dbReference type="AlphaFoldDB" id="A0A5C8NPS8"/>
<keyword evidence="1" id="KW-0378">Hydrolase</keyword>
<dbReference type="RefSeq" id="WP_147705883.1">
    <property type="nucleotide sequence ID" value="NZ_VDUY01000010.1"/>
</dbReference>
<feature type="domain" description="Microcystin LR degradation protein MlrC C-terminal" evidence="2">
    <location>
        <begin position="305"/>
        <end position="485"/>
    </location>
</feature>